<feature type="domain" description="DUF3638" evidence="8">
    <location>
        <begin position="2143"/>
        <end position="2366"/>
    </location>
</feature>
<evidence type="ECO:0000256" key="7">
    <source>
        <dbReference type="SAM" id="MobiDB-lite"/>
    </source>
</evidence>
<dbReference type="STRING" id="708197.A0A166U2I1"/>
<comment type="catalytic activity">
    <reaction evidence="1">
        <text>Thiol-dependent hydrolysis of ester, thioester, amide, peptide and isopeptide bonds formed by the C-terminal Gly of ubiquitin (a 76-residue protein attached to proteins as an intracellular targeting signal).</text>
        <dbReference type="EC" id="3.4.19.12"/>
    </reaction>
</comment>
<dbReference type="GO" id="GO:0004843">
    <property type="term" value="F:cysteine-type deubiquitinase activity"/>
    <property type="evidence" value="ECO:0007669"/>
    <property type="project" value="UniProtKB-EC"/>
</dbReference>
<keyword evidence="5" id="KW-0378">Hydrolase</keyword>
<evidence type="ECO:0000259" key="10">
    <source>
        <dbReference type="Pfam" id="PF20255"/>
    </source>
</evidence>
<gene>
    <name evidence="11" type="ORF">CT0861_11574</name>
</gene>
<dbReference type="Pfam" id="PF12359">
    <property type="entry name" value="DUF3645"/>
    <property type="match status" value="1"/>
</dbReference>
<evidence type="ECO:0000259" key="8">
    <source>
        <dbReference type="Pfam" id="PF12340"/>
    </source>
</evidence>
<dbReference type="InterPro" id="IPR022099">
    <property type="entry name" value="DUF3638"/>
</dbReference>
<name>A0A166U2I1_9PEZI</name>
<dbReference type="EMBL" id="LFIV01000052">
    <property type="protein sequence ID" value="KZL72852.1"/>
    <property type="molecule type" value="Genomic_DNA"/>
</dbReference>
<feature type="compositionally biased region" description="Acidic residues" evidence="7">
    <location>
        <begin position="3295"/>
        <end position="3310"/>
    </location>
</feature>
<dbReference type="EC" id="3.4.19.12" evidence="2"/>
<evidence type="ECO:0000256" key="3">
    <source>
        <dbReference type="ARBA" id="ARBA00022670"/>
    </source>
</evidence>
<dbReference type="PANTHER" id="PTHR13367">
    <property type="entry name" value="UBIQUITIN THIOESTERASE"/>
    <property type="match status" value="1"/>
</dbReference>
<feature type="domain" description="DUF3645" evidence="9">
    <location>
        <begin position="2485"/>
        <end position="2517"/>
    </location>
</feature>
<organism evidence="11 12">
    <name type="scientific">Colletotrichum tofieldiae</name>
    <dbReference type="NCBI Taxonomy" id="708197"/>
    <lineage>
        <taxon>Eukaryota</taxon>
        <taxon>Fungi</taxon>
        <taxon>Dikarya</taxon>
        <taxon>Ascomycota</taxon>
        <taxon>Pezizomycotina</taxon>
        <taxon>Sordariomycetes</taxon>
        <taxon>Hypocreomycetidae</taxon>
        <taxon>Glomerellales</taxon>
        <taxon>Glomerellaceae</taxon>
        <taxon>Colletotrichum</taxon>
        <taxon>Colletotrichum spaethianum species complex</taxon>
    </lineage>
</organism>
<dbReference type="InterPro" id="IPR046541">
    <property type="entry name" value="DUF6606"/>
</dbReference>
<dbReference type="Proteomes" id="UP000076552">
    <property type="component" value="Unassembled WGS sequence"/>
</dbReference>
<evidence type="ECO:0000256" key="4">
    <source>
        <dbReference type="ARBA" id="ARBA00022786"/>
    </source>
</evidence>
<evidence type="ECO:0000256" key="2">
    <source>
        <dbReference type="ARBA" id="ARBA00012759"/>
    </source>
</evidence>
<dbReference type="PANTHER" id="PTHR13367:SF32">
    <property type="entry name" value="DUF6606 DOMAIN-CONTAINING PROTEIN"/>
    <property type="match status" value="1"/>
</dbReference>
<dbReference type="Pfam" id="PF20255">
    <property type="entry name" value="DUF6606"/>
    <property type="match status" value="1"/>
</dbReference>
<evidence type="ECO:0000256" key="5">
    <source>
        <dbReference type="ARBA" id="ARBA00022801"/>
    </source>
</evidence>
<feature type="compositionally biased region" description="Acidic residues" evidence="7">
    <location>
        <begin position="3271"/>
        <end position="3284"/>
    </location>
</feature>
<evidence type="ECO:0000259" key="9">
    <source>
        <dbReference type="Pfam" id="PF12359"/>
    </source>
</evidence>
<keyword evidence="4" id="KW-0833">Ubl conjugation pathway</keyword>
<reference evidence="11 12" key="1">
    <citation type="submission" date="2015-06" db="EMBL/GenBank/DDBJ databases">
        <title>Survival trade-offs in plant roots during colonization by closely related pathogenic and mutualistic fungi.</title>
        <authorList>
            <person name="Hacquard S."/>
            <person name="Kracher B."/>
            <person name="Hiruma K."/>
            <person name="Weinman A."/>
            <person name="Muench P."/>
            <person name="Garrido Oter R."/>
            <person name="Ver Loren van Themaat E."/>
            <person name="Dallerey J.-F."/>
            <person name="Damm U."/>
            <person name="Henrissat B."/>
            <person name="Lespinet O."/>
            <person name="Thon M."/>
            <person name="Kemen E."/>
            <person name="McHardy A.C."/>
            <person name="Schulze-Lefert P."/>
            <person name="O'Connell R.J."/>
        </authorList>
    </citation>
    <scope>NUCLEOTIDE SEQUENCE [LARGE SCALE GENOMIC DNA]</scope>
    <source>
        <strain evidence="11 12">0861</strain>
    </source>
</reference>
<dbReference type="InterPro" id="IPR022105">
    <property type="entry name" value="DUF3645"/>
</dbReference>
<keyword evidence="6" id="KW-0788">Thiol protease</keyword>
<keyword evidence="12" id="KW-1185">Reference proteome</keyword>
<evidence type="ECO:0000313" key="11">
    <source>
        <dbReference type="EMBL" id="KZL72852.1"/>
    </source>
</evidence>
<proteinExistence type="predicted"/>
<protein>
    <recommendedName>
        <fullName evidence="2">ubiquitinyl hydrolase 1</fullName>
        <ecNumber evidence="2">3.4.19.12</ecNumber>
    </recommendedName>
</protein>
<keyword evidence="3" id="KW-0645">Protease</keyword>
<comment type="caution">
    <text evidence="11">The sequence shown here is derived from an EMBL/GenBank/DDBJ whole genome shotgun (WGS) entry which is preliminary data.</text>
</comment>
<feature type="domain" description="DUF6606" evidence="10">
    <location>
        <begin position="15"/>
        <end position="292"/>
    </location>
</feature>
<dbReference type="InterPro" id="IPR051346">
    <property type="entry name" value="OTU_Deubiquitinase"/>
</dbReference>
<feature type="region of interest" description="Disordered" evidence="7">
    <location>
        <begin position="3271"/>
        <end position="3310"/>
    </location>
</feature>
<sequence length="3310" mass="374509">MDAVLESPAAIHGALYSHLVLPAKLPQQRDPDQQIGLLEKTLTKRMAAAAGVMSSLPDNAKTSRDAWESVRQTLLACEELYQGGRIDKASLVHHLEQLGTSGCIVLYIETQNAGLIIRRAHDPVFNDSVVFEAFEASAKNENVLAAKCALVWDFPGIAVAVPYTTFAHQDFQLSLANFIEQASLETVKDFAAYAFKAGATVFEYRNTGDPSIITSLLMAILEENGRRIAPQLLRKRVRDDVCWDHAKKPWRRLPYYLVLRVAIQRYLAFALGHEQGRLEYKFFITVVLATFLDDSPAHRIAMERTHFLKKKICRRLVKLDLDKDRCQFKDAVARYHYMFSCLGHKFNESIDRCSALLQRGLNQERLLLAKQIPALPRKAPEQDLCLSLRLSHGYIKNVLQKFRASTSKRYQELPDEGLAEAAKDHLSQYAQSYHKLVDKEMELVASAAESCSGVSYQIFDYVNAAMPMYDNNPEQKSLMLLTVMELWQKMDSIACDSFPLLMEYHPVFHPQMLDTLLLPQFSEMARLASLQTLLSARVARAASDHRNIFEDPSPGCFAERYYSESSDASDLQTLHKVITELANDMRDRKETEWKGKSREYDALISRIDTSACVYIADEYNIHGRERHDPNCPRCSMMRTAQHMRISIFEEPLPLDPATAKSVIFEMACPKEFSIYRDTTWWILRYLGTHFDDQGIQPRCLLRDYLQLKPFFGHAQRKVGLASTTKPCEFCPIASVAPSPLLPSFFAASDAVTSLVTLYDRYLWLAAPCVIAAFSDFCPPPLSGVAGRCLDQYDKTLTYLPVLTTHYTSVPFPVEWDGGRHGVCRPNALKLGYFDERTSTWTARTRLRPSFAHHTALVLPKNSPWNKLLETKAYVLDGPGPSSYEVVASQSSCPAGINSHEYLAMQTLMIGKTQRWLVLLTELGSTNLNFSSEVTMLLVSHLALQSGPEDEKGDVLRKIHKAFRDKHFCDRLIEQLCARLDSLQANWRETYLMDVVITLLLRTYALTATNPNNSLKALDAIIRARELCVRWVEMLRAETFKASDHETARRCQQYALWAAILCKRTYIIHASQFVLLDDTALQTYIECCITVQDNLVVDVGALPQVLRHAVVSDLKLSYRLTPLIRNSIVRSPNIFRTALITVWPEADGRPRQISSLRTEQAEWITCNIHGHDGWDARIQTVQYNTCTGLLLVENRPLGKLPKPPEHTAILTELFGEQALLTRPSDMQGMDYTLTVKHRGYRIDVGYDSRSIIIRATKGQQWLQLIQRDVFRSETSCDLPGPLIDDCFHWLDIRSGKVYISSAADIWNISSRNWTLNVHRGVCSRPGYSGDDRIVDTYSPLFNRVARIFNGFEIRRHLLVFQPATKHLQVEIKRLQLMFFVNARQLLESPQLGSEIDLDQDAGTWYGLESKLVFRNPRDPQQRSILVPLGPVEARHERDSMLVRVPPIGEYGKYAINKHLGRIESAPEPLLLYMKAQLHAYTSSIFPDSLTGRTGTEEALQWLSSGVCQPWSPLRTGPMAVLSKIAQLTPRYEYYPMDLKVMKTDLWDENLTESVQHERFRPLVEQIISISAELQTFASLEVVHGLLPLVGDVHLHDRARVRRRLFERSFDSTTEQVKAVDLEYLPRDCIKLPNARHCQVLEVVHLLRTWPEKLATTSNLAQQLSKSNLIGGYTYNFEKVSLNDRLGLDIASSWGSLVRSCRERQSPFALMFLLAPISYSSKADVGLVKTMAAFAIFEELKMIELPPWPEYDNFQPNQPPQLDHLTRMIGPFKTPAPTNDGDNIQEFASAKQLRRMRDQKAAWNQRADEDCKYLANFLLSQWPCVEPGVAELSKSLSVDVEGALRVVRPDWKRLYQNMDLSVHLDAVQAVLNRHHRDSEYEAPYYIPSEETFKERFRGGEILLLRSDLLKKSFPAVDTGIAAQPQYKMAAPVALGTGQSSAIPRHPAHIHQPIQLLSSRIRSSGTNVLAPSWMSSKTTLIPSNDATSELAQIVSSLATTKSMVRQKYAEDLQRSLEAFIARKPPKSSGGNPSLAFVSKEVSLSLLSIQRRFHIIQEALEQPDDQISAQRVRWLKAGHIWPAVTTVTLLEQLRSTATRVLLGNSVQETLIDFGLAITSSQRDLRINHAIMRGDAGRYLDEMSNKGHSNWNPSEHPDWLLLEIEANLMIRPDQVDVALATISPASGSNSVLQMNMGQGKTSCIIPMVAASLANRQNLVRVIVPKALLLQTAQLLQTRLGGLLDRQIRHIPFSRRSPTQENVIRAYHRVHRMMMKQAGVMVCQPEHNLSFMLSGLQRLLDNRMPEAGPMINVQSWLRTRCRDILDESDYTLAVRTQLIYPSGSQMTVDGHPHRWHIAQDLLRLVDRHCYSLAHAFPNSIEVVRRSNAGFPLLFFLRSDVEEDLIRRLTADVLRGVGGILPMQNLDAAERLAVRDFLVSERPRDGTMQRIRQLCPDRPSVRQAIYLLRGVLVNRILMMTLKKRWNVQYGLHPLRDPIAVPYHAKGVPSEQSEWGHPDVAILFTCLAFYYDGISISQLTQSLEHLLKSDDPSSEYDKWTQTSDGFPESLRAWNSINVDDSLQLAEIWRALRYNVVAIDYFMNNFVFPQHAKQFKVKLQSNGWDIPLFSFNANEQSTGVQGPGNIINGASSCALTTGFSGTNDNRTMLPLTIKQEDLSGLSHTNAEVLTYLLHARSRECHKIVGPRGARASESDLLQELKRRDVKVLIDAGAQILEMDNETLAKQWLTVDQTAPAALFFDKDNKSTIVQKLGRKTDTPSRLAAHTRGTDLKFPPSTRGALTLGLGQSKDHTVQAAMRLRQLGTTQSVTFFAPPEVYQSILDLRKKPLGAKVDSHDVICWLLDNTCEGIEQLQPLYYSQGIDFCRRMQAAVDNPDFVTDKCQRDSFIATVKQDEQHSLQQLYEPKRKIKGTGELRTGSHAKIRSFVKELNTRRKAFQDTGRAVHASALQEVEQEREVAFEVETVRQVKKPHHYPALSFPGLHPDVESFAKTGRVPAGALTFIPAIKSLSKTAIGKKFKVSEGPSRNKLFVSVEFERTVKLNFDLTSDNFLRNVNWMLWSQVTEVALIVVPEEAEALLSIMRDPTVSHATHLIVYSAPVTRKMLHFNNVDYYSIPTLPTGWRAPAWLKIELGLYAGRLYFEWSEYDPLCDFLGIDQSLPLLEYLEGSESDSADTQYSGEAKSAALGLTSRPLSFVQEWLAVRRRGQDFVSTPMGFIAQGKALQESHPFFRQATTVKRDLLFAPIHNSVDDEMNEDDYAVADYDVDDMGANEEADSDAHEDHIEYNDSEYDDSDVDSSSEE</sequence>
<feature type="compositionally biased region" description="Basic and acidic residues" evidence="7">
    <location>
        <begin position="3285"/>
        <end position="3294"/>
    </location>
</feature>
<evidence type="ECO:0000256" key="1">
    <source>
        <dbReference type="ARBA" id="ARBA00000707"/>
    </source>
</evidence>
<dbReference type="GO" id="GO:0006508">
    <property type="term" value="P:proteolysis"/>
    <property type="evidence" value="ECO:0007669"/>
    <property type="project" value="UniProtKB-KW"/>
</dbReference>
<evidence type="ECO:0000256" key="6">
    <source>
        <dbReference type="ARBA" id="ARBA00022807"/>
    </source>
</evidence>
<dbReference type="Pfam" id="PF12340">
    <property type="entry name" value="DUF3638"/>
    <property type="match status" value="1"/>
</dbReference>
<evidence type="ECO:0000313" key="12">
    <source>
        <dbReference type="Proteomes" id="UP000076552"/>
    </source>
</evidence>
<accession>A0A166U2I1</accession>